<evidence type="ECO:0000313" key="2">
    <source>
        <dbReference type="EMBL" id="ARF51518.1"/>
    </source>
</evidence>
<feature type="domain" description="Rhamnogalacturonase A/B/Epimerase-like pectate lyase" evidence="1">
    <location>
        <begin position="12"/>
        <end position="67"/>
    </location>
</feature>
<protein>
    <recommendedName>
        <fullName evidence="1">Rhamnogalacturonase A/B/Epimerase-like pectate lyase domain-containing protein</fullName>
    </recommendedName>
</protein>
<dbReference type="Pfam" id="PF12708">
    <property type="entry name" value="Pect-lyase_RHGA_epim"/>
    <property type="match status" value="1"/>
</dbReference>
<dbReference type="Proteomes" id="UP000005050">
    <property type="component" value="Unassembled WGS sequence"/>
</dbReference>
<dbReference type="SUPFAM" id="SSF51126">
    <property type="entry name" value="Pectin lyase-like"/>
    <property type="match status" value="1"/>
</dbReference>
<dbReference type="EMBL" id="AHIE01000002">
    <property type="protein sequence ID" value="EHU02079.1"/>
    <property type="molecule type" value="Genomic_DNA"/>
</dbReference>
<dbReference type="PATRIC" id="fig|660596.6.peg.820"/>
<evidence type="ECO:0000313" key="4">
    <source>
        <dbReference type="Proteomes" id="UP000005050"/>
    </source>
</evidence>
<dbReference type="STRING" id="660596.DSJ_20865"/>
<dbReference type="eggNOG" id="ENOG503275W">
    <property type="taxonomic scope" value="Bacteria"/>
</dbReference>
<accession>H3RA66</accession>
<dbReference type="EMBL" id="CP017581">
    <property type="protein sequence ID" value="ARF51518.1"/>
    <property type="molecule type" value="Genomic_DNA"/>
</dbReference>
<reference evidence="3" key="2">
    <citation type="submission" date="2012-01" db="EMBL/GenBank/DDBJ databases">
        <authorList>
            <person name="Biehl B.S."/>
            <person name="Ding Y."/>
            <person name="Dugan-Rocha S.P."/>
            <person name="Gibbs R.A."/>
            <person name="Glasner J.D."/>
            <person name="Kovar C."/>
            <person name="Muzny D.M."/>
            <person name="Neeno-Eckwall E.C."/>
            <person name="Perna N.T."/>
            <person name="Qin X."/>
            <person name="von Bodman S.B."/>
            <person name="Weinstock G.M."/>
        </authorList>
    </citation>
    <scope>NUCLEOTIDE SEQUENCE</scope>
    <source>
        <strain evidence="3">DC283</strain>
    </source>
</reference>
<reference evidence="2 5" key="3">
    <citation type="submission" date="2016-10" db="EMBL/GenBank/DDBJ databases">
        <title>Complete Genome Assembly of Pantoea stewartii subsp. stewartii DC283, a Corn Pathogen.</title>
        <authorList>
            <person name="Duong D.A."/>
            <person name="Stevens A.M."/>
            <person name="Jensen R.V."/>
        </authorList>
    </citation>
    <scope>NUCLEOTIDE SEQUENCE [LARGE SCALE GENOMIC DNA]</scope>
    <source>
        <strain evidence="2 5">DC283</strain>
    </source>
</reference>
<dbReference type="InterPro" id="IPR012334">
    <property type="entry name" value="Pectin_lyas_fold"/>
</dbReference>
<name>H3RA66_PANSE</name>
<evidence type="ECO:0000259" key="1">
    <source>
        <dbReference type="Pfam" id="PF12708"/>
    </source>
</evidence>
<dbReference type="InterPro" id="IPR011050">
    <property type="entry name" value="Pectin_lyase_fold/virulence"/>
</dbReference>
<dbReference type="Proteomes" id="UP000192380">
    <property type="component" value="Chromosome"/>
</dbReference>
<gene>
    <name evidence="3" type="ORF">CKS_0585</name>
    <name evidence="2" type="ORF">DSJ_20865</name>
</gene>
<dbReference type="RefSeq" id="WP_006118248.1">
    <property type="nucleotide sequence ID" value="NZ_AHIE01000002.1"/>
</dbReference>
<dbReference type="KEGG" id="pstw:DSJ_20865"/>
<proteinExistence type="predicted"/>
<keyword evidence="5" id="KW-1185">Reference proteome</keyword>
<sequence>MDTLYDYIFAPDMGIYPDTSEDLSEKLIALLNISTQQKKGIYFPAGVYLFSQDIQLKSFNSLKGDVTGTVFRGINSKRAVMFGDGQYGNTVANLTIENILFENATLYFYGRKTGINVNYNVFINTVSDTNVAQLTCSTKAYLIKGNVFMRGRGYPGVAINTYGNAPGLIIEQNFLGSITDISVAEAWIDATTKAMLLTLIALRTRGIMTFDGLC</sequence>
<reference evidence="3 4" key="1">
    <citation type="journal article" date="2012" name="Mol. Microbiol.">
        <title>The genetic and structural basis of two distinct terminal side branch residues in stewartan and amylovoran exopolysaccharides and their potential role in host adaptation.</title>
        <authorList>
            <person name="Wang X."/>
            <person name="Yang F."/>
            <person name="von Bodman S.B."/>
        </authorList>
    </citation>
    <scope>NUCLEOTIDE SEQUENCE [LARGE SCALE GENOMIC DNA]</scope>
    <source>
        <strain evidence="3 4">DC283</strain>
    </source>
</reference>
<dbReference type="InterPro" id="IPR024535">
    <property type="entry name" value="RHGA/B-epi-like_pectate_lyase"/>
</dbReference>
<evidence type="ECO:0000313" key="3">
    <source>
        <dbReference type="EMBL" id="EHU02079.1"/>
    </source>
</evidence>
<organism evidence="3 4">
    <name type="scientific">Pantoea stewartii subsp. stewartii DC283</name>
    <dbReference type="NCBI Taxonomy" id="660596"/>
    <lineage>
        <taxon>Bacteria</taxon>
        <taxon>Pseudomonadati</taxon>
        <taxon>Pseudomonadota</taxon>
        <taxon>Gammaproteobacteria</taxon>
        <taxon>Enterobacterales</taxon>
        <taxon>Erwiniaceae</taxon>
        <taxon>Pantoea</taxon>
    </lineage>
</organism>
<dbReference type="AlphaFoldDB" id="H3RA66"/>
<dbReference type="Gene3D" id="2.160.20.10">
    <property type="entry name" value="Single-stranded right-handed beta-helix, Pectin lyase-like"/>
    <property type="match status" value="1"/>
</dbReference>
<evidence type="ECO:0000313" key="5">
    <source>
        <dbReference type="Proteomes" id="UP000192380"/>
    </source>
</evidence>